<keyword evidence="2 6" id="KW-0732">Signal</keyword>
<feature type="chain" id="PRO_5007170668" description="Alpha-galactosidase" evidence="6">
    <location>
        <begin position="25"/>
        <end position="450"/>
    </location>
</feature>
<dbReference type="PANTHER" id="PTHR11452">
    <property type="entry name" value="ALPHA-GALACTOSIDASE/ALPHA-N-ACETYLGALACTOSAMINIDASE"/>
    <property type="match status" value="1"/>
</dbReference>
<proteinExistence type="inferred from homology"/>
<evidence type="ECO:0000313" key="9">
    <source>
        <dbReference type="Proteomes" id="UP000069620"/>
    </source>
</evidence>
<dbReference type="PRINTS" id="PR00740">
    <property type="entry name" value="GLHYDRLASE27"/>
</dbReference>
<name>A0A124DZX1_9MYCO</name>
<organism evidence="8 9">
    <name type="scientific">Mycolicibacterium brisbanense</name>
    <dbReference type="NCBI Taxonomy" id="146020"/>
    <lineage>
        <taxon>Bacteria</taxon>
        <taxon>Bacillati</taxon>
        <taxon>Actinomycetota</taxon>
        <taxon>Actinomycetes</taxon>
        <taxon>Mycobacteriales</taxon>
        <taxon>Mycobacteriaceae</taxon>
        <taxon>Mycolicibacterium</taxon>
    </lineage>
</organism>
<dbReference type="InterPro" id="IPR017853">
    <property type="entry name" value="GH"/>
</dbReference>
<keyword evidence="3 5" id="KW-0378">Hydrolase</keyword>
<dbReference type="InterPro" id="IPR013785">
    <property type="entry name" value="Aldolase_TIM"/>
</dbReference>
<evidence type="ECO:0000256" key="5">
    <source>
        <dbReference type="RuleBase" id="RU361168"/>
    </source>
</evidence>
<dbReference type="EC" id="3.2.1.22" evidence="5"/>
<protein>
    <recommendedName>
        <fullName evidence="5">Alpha-galactosidase</fullName>
        <ecNumber evidence="5">3.2.1.22</ecNumber>
    </recommendedName>
    <alternativeName>
        <fullName evidence="5">Melibiase</fullName>
    </alternativeName>
</protein>
<feature type="signal peptide" evidence="6">
    <location>
        <begin position="1"/>
        <end position="24"/>
    </location>
</feature>
<dbReference type="PANTHER" id="PTHR11452:SF75">
    <property type="entry name" value="ALPHA-GALACTOSIDASE MEL1"/>
    <property type="match status" value="1"/>
</dbReference>
<dbReference type="CDD" id="cd14792">
    <property type="entry name" value="GH27"/>
    <property type="match status" value="1"/>
</dbReference>
<dbReference type="Proteomes" id="UP000069620">
    <property type="component" value="Unassembled WGS sequence"/>
</dbReference>
<keyword evidence="9" id="KW-1185">Reference proteome</keyword>
<keyword evidence="4 5" id="KW-0326">Glycosidase</keyword>
<dbReference type="STRING" id="146020.RMCB_2779"/>
<reference evidence="9" key="1">
    <citation type="journal article" date="2016" name="Genome Announc.">
        <title>Draft Genome Sequences of Five Rapidly Growing Mycobacterium Species, M. thermoresistibile, M. fortuitum subsp. acetamidolyticum, M. canariasense, M. brisbanense, and M. novocastrense.</title>
        <authorList>
            <person name="Katahira K."/>
            <person name="Ogura Y."/>
            <person name="Gotoh Y."/>
            <person name="Hayashi T."/>
        </authorList>
    </citation>
    <scope>NUCLEOTIDE SEQUENCE [LARGE SCALE GENOMIC DNA]</scope>
    <source>
        <strain evidence="9">JCM15654</strain>
    </source>
</reference>
<evidence type="ECO:0000256" key="6">
    <source>
        <dbReference type="SAM" id="SignalP"/>
    </source>
</evidence>
<evidence type="ECO:0000259" key="7">
    <source>
        <dbReference type="Pfam" id="PF17801"/>
    </source>
</evidence>
<evidence type="ECO:0000256" key="4">
    <source>
        <dbReference type="ARBA" id="ARBA00023295"/>
    </source>
</evidence>
<keyword evidence="5" id="KW-1015">Disulfide bond</keyword>
<comment type="similarity">
    <text evidence="1 5">Belongs to the glycosyl hydrolase 27 family.</text>
</comment>
<dbReference type="InterPro" id="IPR041233">
    <property type="entry name" value="Melibiase_C"/>
</dbReference>
<reference evidence="9" key="2">
    <citation type="submission" date="2016-02" db="EMBL/GenBank/DDBJ databases">
        <title>Draft genome sequence of five rapidly growing Mycobacterium species.</title>
        <authorList>
            <person name="Katahira K."/>
            <person name="Gotou Y."/>
            <person name="Iida K."/>
            <person name="Ogura Y."/>
            <person name="Hayashi T."/>
        </authorList>
    </citation>
    <scope>NUCLEOTIDE SEQUENCE [LARGE SCALE GENOMIC DNA]</scope>
    <source>
        <strain evidence="9">JCM15654</strain>
    </source>
</reference>
<dbReference type="GO" id="GO:0005975">
    <property type="term" value="P:carbohydrate metabolic process"/>
    <property type="evidence" value="ECO:0007669"/>
    <property type="project" value="InterPro"/>
</dbReference>
<dbReference type="Pfam" id="PF16499">
    <property type="entry name" value="Melibiase_2"/>
    <property type="match status" value="2"/>
</dbReference>
<comment type="caution">
    <text evidence="8">The sequence shown here is derived from an EMBL/GenBank/DDBJ whole genome shotgun (WGS) entry which is preliminary data.</text>
</comment>
<dbReference type="InterPro" id="IPR002241">
    <property type="entry name" value="Glyco_hydro_27"/>
</dbReference>
<evidence type="ECO:0000256" key="3">
    <source>
        <dbReference type="ARBA" id="ARBA00022801"/>
    </source>
</evidence>
<dbReference type="Gene3D" id="3.20.20.70">
    <property type="entry name" value="Aldolase class I"/>
    <property type="match status" value="1"/>
</dbReference>
<dbReference type="EMBL" id="BCSX01000024">
    <property type="protein sequence ID" value="GAS88683.1"/>
    <property type="molecule type" value="Genomic_DNA"/>
</dbReference>
<dbReference type="SUPFAM" id="SSF51011">
    <property type="entry name" value="Glycosyl hydrolase domain"/>
    <property type="match status" value="1"/>
</dbReference>
<accession>A0A124DZX1</accession>
<dbReference type="InterPro" id="IPR013780">
    <property type="entry name" value="Glyco_hydro_b"/>
</dbReference>
<feature type="domain" description="Alpha galactosidase C-terminal" evidence="7">
    <location>
        <begin position="372"/>
        <end position="445"/>
    </location>
</feature>
<sequence length="450" mass="48708">MRRVLGAMVVLGVIVALQAGCATAHTSAPPAPIPSTPPMGWNSWNSGIALTEKNIDETIDAMVSSGMREAGYRYVNIDAGWAAPQRDSNGELQADPTRFPDGMAAVARHAHDRGMLLGLYASPFDERCSAQPALASVGHEDTDAHEFADWGVDYLKYDWCRDEADHTHQVKVFTAMRDALRATGRPILYSINPNSSDDPTAGSRYDWSDVADMARTTTDLVPVWRDTMPPLGPADPFGDHAFRGTPDQFAAAAKVVGPSKRGYWTDPDALVVGVSWSDFVAHHLPSVRNHLKVSPTEMPDAQLSQLLLRQPDMTADEQRANLSLWAMLSAPLIAGNDVRSIDTQTRDILINPDVIAIDQDPSVGPARPMADPRVLVKPLSDGTVAVALYNSADTPQLISTTAVQIGMGPATCYAVRDLWARTKTHTLDVIGREPVPPHTVTLLKVSPGCR</sequence>
<dbReference type="SUPFAM" id="SSF51445">
    <property type="entry name" value="(Trans)glycosidases"/>
    <property type="match status" value="1"/>
</dbReference>
<evidence type="ECO:0000313" key="8">
    <source>
        <dbReference type="EMBL" id="GAS88683.1"/>
    </source>
</evidence>
<dbReference type="Gene3D" id="2.60.40.1180">
    <property type="entry name" value="Golgi alpha-mannosidase II"/>
    <property type="match status" value="1"/>
</dbReference>
<dbReference type="Pfam" id="PF17801">
    <property type="entry name" value="Melibiase_C"/>
    <property type="match status" value="1"/>
</dbReference>
<dbReference type="RefSeq" id="WP_062829227.1">
    <property type="nucleotide sequence ID" value="NZ_BCSX01000024.1"/>
</dbReference>
<gene>
    <name evidence="8" type="ORF">RMCB_2779</name>
</gene>
<evidence type="ECO:0000256" key="1">
    <source>
        <dbReference type="ARBA" id="ARBA00009743"/>
    </source>
</evidence>
<dbReference type="AlphaFoldDB" id="A0A124DZX1"/>
<dbReference type="GO" id="GO:0004557">
    <property type="term" value="F:alpha-galactosidase activity"/>
    <property type="evidence" value="ECO:0007669"/>
    <property type="project" value="UniProtKB-EC"/>
</dbReference>
<evidence type="ECO:0000256" key="2">
    <source>
        <dbReference type="ARBA" id="ARBA00022729"/>
    </source>
</evidence>
<comment type="catalytic activity">
    <reaction evidence="5">
        <text>Hydrolysis of terminal, non-reducing alpha-D-galactose residues in alpha-D-galactosides, including galactose oligosaccharides, galactomannans and galactolipids.</text>
        <dbReference type="EC" id="3.2.1.22"/>
    </reaction>
</comment>